<dbReference type="InterPro" id="IPR038622">
    <property type="entry name" value="CDPS_sf"/>
</dbReference>
<protein>
    <submittedName>
        <fullName evidence="1">Uncharacterized protein</fullName>
    </submittedName>
</protein>
<dbReference type="Gene3D" id="3.40.50.11710">
    <property type="entry name" value="Cyclodipeptide synthase"/>
    <property type="match status" value="1"/>
</dbReference>
<keyword evidence="2" id="KW-1185">Reference proteome</keyword>
<dbReference type="EMBL" id="CAICTM010000104">
    <property type="protein sequence ID" value="CAB9501338.1"/>
    <property type="molecule type" value="Genomic_DNA"/>
</dbReference>
<evidence type="ECO:0000313" key="2">
    <source>
        <dbReference type="Proteomes" id="UP001153069"/>
    </source>
</evidence>
<reference evidence="1" key="1">
    <citation type="submission" date="2020-06" db="EMBL/GenBank/DDBJ databases">
        <authorList>
            <consortium name="Plant Systems Biology data submission"/>
        </authorList>
    </citation>
    <scope>NUCLEOTIDE SEQUENCE</scope>
    <source>
        <strain evidence="1">D6</strain>
    </source>
</reference>
<accession>A0A9N8H466</accession>
<proteinExistence type="predicted"/>
<organism evidence="1 2">
    <name type="scientific">Seminavis robusta</name>
    <dbReference type="NCBI Taxonomy" id="568900"/>
    <lineage>
        <taxon>Eukaryota</taxon>
        <taxon>Sar</taxon>
        <taxon>Stramenopiles</taxon>
        <taxon>Ochrophyta</taxon>
        <taxon>Bacillariophyta</taxon>
        <taxon>Bacillariophyceae</taxon>
        <taxon>Bacillariophycidae</taxon>
        <taxon>Naviculales</taxon>
        <taxon>Naviculaceae</taxon>
        <taxon>Seminavis</taxon>
    </lineage>
</organism>
<name>A0A9N8H466_9STRA</name>
<dbReference type="GO" id="GO:0016755">
    <property type="term" value="F:aminoacyltransferase activity"/>
    <property type="evidence" value="ECO:0007669"/>
    <property type="project" value="InterPro"/>
</dbReference>
<dbReference type="Proteomes" id="UP001153069">
    <property type="component" value="Unassembled WGS sequence"/>
</dbReference>
<sequence>MAVSINERSPFLDKEDGENKVAAVVRHLCLRSIANGEEYPATVSLCDAIARLNYQAFENHGLHRAQTEATKLGDRFEDMFNKSIEALGVGANKRVQVCRFGDDHNHGWINDEFLELLKKDESLDRRVEVIAKEFLEHRGQGRLGASAKNKRRLALCKEYIFREIPTFLTGIVINSNIHYKLLYYGGNHAHMSVFATDHDSLYKLIDEMHKDAQFRGIVQKIVQRSHAKSLSVPGFVSIRFPN</sequence>
<gene>
    <name evidence="1" type="ORF">SEMRO_105_G053400.1</name>
</gene>
<evidence type="ECO:0000313" key="1">
    <source>
        <dbReference type="EMBL" id="CAB9501338.1"/>
    </source>
</evidence>
<dbReference type="AlphaFoldDB" id="A0A9N8H466"/>
<comment type="caution">
    <text evidence="1">The sequence shown here is derived from an EMBL/GenBank/DDBJ whole genome shotgun (WGS) entry which is preliminary data.</text>
</comment>